<accession>A0A511HPZ1</accession>
<reference evidence="1 2" key="1">
    <citation type="submission" date="2019-07" db="EMBL/GenBank/DDBJ databases">
        <title>Whole genome shotgun sequence of Myxococcus virescens NBRC 100334.</title>
        <authorList>
            <person name="Hosoyama A."/>
            <person name="Uohara A."/>
            <person name="Ohji S."/>
            <person name="Ichikawa N."/>
        </authorList>
    </citation>
    <scope>NUCLEOTIDE SEQUENCE [LARGE SCALE GENOMIC DNA]</scope>
    <source>
        <strain evidence="1 2">NBRC 100334</strain>
    </source>
</reference>
<organism evidence="1 2">
    <name type="scientific">Myxococcus virescens</name>
    <dbReference type="NCBI Taxonomy" id="83456"/>
    <lineage>
        <taxon>Bacteria</taxon>
        <taxon>Pseudomonadati</taxon>
        <taxon>Myxococcota</taxon>
        <taxon>Myxococcia</taxon>
        <taxon>Myxococcales</taxon>
        <taxon>Cystobacterineae</taxon>
        <taxon>Myxococcaceae</taxon>
        <taxon>Myxococcus</taxon>
    </lineage>
</organism>
<evidence type="ECO:0000313" key="2">
    <source>
        <dbReference type="Proteomes" id="UP000321224"/>
    </source>
</evidence>
<sequence length="49" mass="5634">MDSFMNAAAVQRLERYLQQISDVLREESRRGSFALYASVVTQNRPMKVA</sequence>
<name>A0A511HPZ1_9BACT</name>
<dbReference type="EMBL" id="BJVY01000073">
    <property type="protein sequence ID" value="GEL75424.1"/>
    <property type="molecule type" value="Genomic_DNA"/>
</dbReference>
<gene>
    <name evidence="1" type="ORF">MVI01_72080</name>
</gene>
<protein>
    <submittedName>
        <fullName evidence="1">Uncharacterized protein</fullName>
    </submittedName>
</protein>
<evidence type="ECO:0000313" key="1">
    <source>
        <dbReference type="EMBL" id="GEL75424.1"/>
    </source>
</evidence>
<proteinExistence type="predicted"/>
<dbReference type="Proteomes" id="UP000321224">
    <property type="component" value="Unassembled WGS sequence"/>
</dbReference>
<dbReference type="AlphaFoldDB" id="A0A511HPZ1"/>
<comment type="caution">
    <text evidence="1">The sequence shown here is derived from an EMBL/GenBank/DDBJ whole genome shotgun (WGS) entry which is preliminary data.</text>
</comment>